<evidence type="ECO:0000313" key="2">
    <source>
        <dbReference type="Proteomes" id="UP000736856"/>
    </source>
</evidence>
<gene>
    <name evidence="1" type="ORF">EU981_02580</name>
</gene>
<protein>
    <submittedName>
        <fullName evidence="1">Uncharacterized protein</fullName>
    </submittedName>
</protein>
<sequence>MYKMEIIWGGARAPKVNYFIADFVAKRIKNCENGWDKFVSLGFLKDESLIAGVIYHNYCPTAQVIELSGASDDKRWLTSKSIKQIYHYPWNELKCQAVVNRVPDEDLPQHRMLASLGAIRHHIPRLRGRNAAENIYVMTYEAWMSNKITQK</sequence>
<reference evidence="1" key="1">
    <citation type="submission" date="2019-02" db="EMBL/GenBank/DDBJ databases">
        <title>A novel Candidatus Liberibacter species associated with the New Zealand native fuchsia psyllid, Ctenarytaina fuchsiae.</title>
        <authorList>
            <person name="Thompson S.M."/>
            <person name="Jorgensen N."/>
            <person name="David C."/>
            <person name="Bulman S.R."/>
            <person name="Smith G.R."/>
        </authorList>
    </citation>
    <scope>NUCLEOTIDE SEQUENCE</scope>
    <source>
        <strain evidence="1">Oxford</strain>
    </source>
</reference>
<accession>A0A937DH04</accession>
<proteinExistence type="predicted"/>
<comment type="caution">
    <text evidence="1">The sequence shown here is derived from an EMBL/GenBank/DDBJ whole genome shotgun (WGS) entry which is preliminary data.</text>
</comment>
<dbReference type="AlphaFoldDB" id="A0A937DH04"/>
<organism evidence="1 2">
    <name type="scientific">Candidatus Liberibacter ctenarytainae</name>
    <dbReference type="NCBI Taxonomy" id="2020335"/>
    <lineage>
        <taxon>Bacteria</taxon>
        <taxon>Pseudomonadati</taxon>
        <taxon>Pseudomonadota</taxon>
        <taxon>Alphaproteobacteria</taxon>
        <taxon>Hyphomicrobiales</taxon>
        <taxon>Rhizobiaceae</taxon>
        <taxon>Liberibacter</taxon>
    </lineage>
</organism>
<dbReference type="Proteomes" id="UP000736856">
    <property type="component" value="Unassembled WGS sequence"/>
</dbReference>
<name>A0A937DH04_9HYPH</name>
<evidence type="ECO:0000313" key="1">
    <source>
        <dbReference type="EMBL" id="MBL0848965.1"/>
    </source>
</evidence>
<dbReference type="EMBL" id="SEOL01000004">
    <property type="protein sequence ID" value="MBL0848965.1"/>
    <property type="molecule type" value="Genomic_DNA"/>
</dbReference>